<evidence type="ECO:0000256" key="1">
    <source>
        <dbReference type="RuleBase" id="RU004003"/>
    </source>
</evidence>
<organism evidence="4 5">
    <name type="scientific">Photobacterium ganghwense</name>
    <dbReference type="NCBI Taxonomy" id="320778"/>
    <lineage>
        <taxon>Bacteria</taxon>
        <taxon>Pseudomonadati</taxon>
        <taxon>Pseudomonadota</taxon>
        <taxon>Gammaproteobacteria</taxon>
        <taxon>Vibrionales</taxon>
        <taxon>Vibrionaceae</taxon>
        <taxon>Photobacterium</taxon>
    </lineage>
</organism>
<protein>
    <submittedName>
        <fullName evidence="4">Type II and III secretion system protein</fullName>
    </submittedName>
</protein>
<sequence length="395" mass="42486">MNIFVILLLALWGWPLLAAYQTVDSPRSEPARGIELATGQQQSLTTSTRIVRAAIGDPDIAGLKVLSSKELMLTGKQAGSTTLLVWQRGTEEPVRHRIQVTPYGVATANVQVQTDIKVVEISRNALKEAGFFFGKQGNTFFGIGNSGALSGGGFDGNLISGNNFLPGSDSFNLVVGNISQGLLGTISALSRNGFAYTLAEPSLVTMSGHTATFLAGGEFPYPVNGGDGDITIEFKEFGVRLNLTPTVLADERIMLKVAPEVSELNYAQGISSAGVMVPALSVRRTDTTVQLGNGESFVISGLVSRNTIKNADRFPGLGDVPILGAFFRSTRFDSSDKEIMMVVTPHLIKPFARNTPLPPLPGEMYRQFEPDFFDLIFLDAEPHPLPANMGFSREE</sequence>
<feature type="domain" description="Type II/III secretion system secretin-like" evidence="2">
    <location>
        <begin position="188"/>
        <end position="349"/>
    </location>
</feature>
<comment type="caution">
    <text evidence="4">The sequence shown here is derived from an EMBL/GenBank/DDBJ whole genome shotgun (WGS) entry which is preliminary data.</text>
</comment>
<evidence type="ECO:0000313" key="4">
    <source>
        <dbReference type="EMBL" id="KLV11339.1"/>
    </source>
</evidence>
<proteinExistence type="inferred from homology"/>
<feature type="domain" description="Pilus formation protein N-terminal" evidence="3">
    <location>
        <begin position="31"/>
        <end position="101"/>
    </location>
</feature>
<dbReference type="InterPro" id="IPR032789">
    <property type="entry name" value="T2SS-T3SS_pil_N"/>
</dbReference>
<gene>
    <name evidence="4" type="ORF">ABT57_00850</name>
</gene>
<dbReference type="Pfam" id="PF00263">
    <property type="entry name" value="Secretin"/>
    <property type="match status" value="1"/>
</dbReference>
<dbReference type="PANTHER" id="PTHR30332">
    <property type="entry name" value="PROBABLE GENERAL SECRETION PATHWAY PROTEIN D"/>
    <property type="match status" value="1"/>
</dbReference>
<dbReference type="EMBL" id="LDOU01000002">
    <property type="protein sequence ID" value="KLV11339.1"/>
    <property type="molecule type" value="Genomic_DNA"/>
</dbReference>
<dbReference type="GO" id="GO:0015627">
    <property type="term" value="C:type II protein secretion system complex"/>
    <property type="evidence" value="ECO:0007669"/>
    <property type="project" value="TreeGrafter"/>
</dbReference>
<dbReference type="PATRIC" id="fig|320778.3.peg.175"/>
<reference evidence="4 5" key="1">
    <citation type="submission" date="2015-05" db="EMBL/GenBank/DDBJ databases">
        <title>Photobacterium galathea sp. nov.</title>
        <authorList>
            <person name="Machado H."/>
            <person name="Gram L."/>
        </authorList>
    </citation>
    <scope>NUCLEOTIDE SEQUENCE [LARGE SCALE GENOMIC DNA]</scope>
    <source>
        <strain evidence="4 5">DSM 22954</strain>
    </source>
</reference>
<dbReference type="InterPro" id="IPR004846">
    <property type="entry name" value="T2SS/T3SS_dom"/>
</dbReference>
<dbReference type="Pfam" id="PF13629">
    <property type="entry name" value="T2SS-T3SS_pil_N"/>
    <property type="match status" value="1"/>
</dbReference>
<evidence type="ECO:0000313" key="5">
    <source>
        <dbReference type="Proteomes" id="UP000035909"/>
    </source>
</evidence>
<evidence type="ECO:0000259" key="2">
    <source>
        <dbReference type="Pfam" id="PF00263"/>
    </source>
</evidence>
<dbReference type="InterPro" id="IPR050810">
    <property type="entry name" value="Bact_Secretion_Sys_Channel"/>
</dbReference>
<dbReference type="STRING" id="320778.ABT57_00850"/>
<dbReference type="RefSeq" id="WP_047883298.1">
    <property type="nucleotide sequence ID" value="NZ_CP071325.1"/>
</dbReference>
<keyword evidence="5" id="KW-1185">Reference proteome</keyword>
<name>A0A0J1HI98_9GAMM</name>
<accession>A0A0J1HI98</accession>
<dbReference type="AlphaFoldDB" id="A0A0J1HI98"/>
<dbReference type="OrthoDB" id="9775455at2"/>
<dbReference type="InterPro" id="IPR001775">
    <property type="entry name" value="GspD/PilQ"/>
</dbReference>
<dbReference type="PRINTS" id="PR00811">
    <property type="entry name" value="BCTERIALGSPD"/>
</dbReference>
<dbReference type="GO" id="GO:0009306">
    <property type="term" value="P:protein secretion"/>
    <property type="evidence" value="ECO:0007669"/>
    <property type="project" value="InterPro"/>
</dbReference>
<dbReference type="PANTHER" id="PTHR30332:SF17">
    <property type="entry name" value="TYPE IV PILIATION SYSTEM PROTEIN DR_0774-RELATED"/>
    <property type="match status" value="1"/>
</dbReference>
<dbReference type="Proteomes" id="UP000035909">
    <property type="component" value="Unassembled WGS sequence"/>
</dbReference>
<evidence type="ECO:0000259" key="3">
    <source>
        <dbReference type="Pfam" id="PF13629"/>
    </source>
</evidence>
<comment type="similarity">
    <text evidence="1">Belongs to the bacterial secretin family.</text>
</comment>